<gene>
    <name evidence="2" type="ORF">RN001_002391</name>
</gene>
<evidence type="ECO:0000313" key="2">
    <source>
        <dbReference type="EMBL" id="KAK4886120.1"/>
    </source>
</evidence>
<evidence type="ECO:0000313" key="3">
    <source>
        <dbReference type="Proteomes" id="UP001353858"/>
    </source>
</evidence>
<dbReference type="EMBL" id="JARPUR010000001">
    <property type="protein sequence ID" value="KAK4886120.1"/>
    <property type="molecule type" value="Genomic_DNA"/>
</dbReference>
<dbReference type="AlphaFoldDB" id="A0AAN7PDC7"/>
<feature type="region of interest" description="Disordered" evidence="1">
    <location>
        <begin position="277"/>
        <end position="298"/>
    </location>
</feature>
<reference evidence="3" key="1">
    <citation type="submission" date="2023-01" db="EMBL/GenBank/DDBJ databases">
        <title>Key to firefly adult light organ development and bioluminescence: homeobox transcription factors regulate luciferase expression and transportation to peroxisome.</title>
        <authorList>
            <person name="Fu X."/>
        </authorList>
    </citation>
    <scope>NUCLEOTIDE SEQUENCE [LARGE SCALE GENOMIC DNA]</scope>
</reference>
<accession>A0AAN7PDC7</accession>
<evidence type="ECO:0008006" key="4">
    <source>
        <dbReference type="Google" id="ProtNLM"/>
    </source>
</evidence>
<proteinExistence type="predicted"/>
<keyword evidence="3" id="KW-1185">Reference proteome</keyword>
<protein>
    <recommendedName>
        <fullName evidence="4">Retrotransposon gag domain-containing protein</fullName>
    </recommendedName>
</protein>
<feature type="compositionally biased region" description="Polar residues" evidence="1">
    <location>
        <begin position="336"/>
        <end position="347"/>
    </location>
</feature>
<comment type="caution">
    <text evidence="2">The sequence shown here is derived from an EMBL/GenBank/DDBJ whole genome shotgun (WGS) entry which is preliminary data.</text>
</comment>
<name>A0AAN7PDC7_9COLE</name>
<evidence type="ECO:0000256" key="1">
    <source>
        <dbReference type="SAM" id="MobiDB-lite"/>
    </source>
</evidence>
<organism evidence="2 3">
    <name type="scientific">Aquatica leii</name>
    <dbReference type="NCBI Taxonomy" id="1421715"/>
    <lineage>
        <taxon>Eukaryota</taxon>
        <taxon>Metazoa</taxon>
        <taxon>Ecdysozoa</taxon>
        <taxon>Arthropoda</taxon>
        <taxon>Hexapoda</taxon>
        <taxon>Insecta</taxon>
        <taxon>Pterygota</taxon>
        <taxon>Neoptera</taxon>
        <taxon>Endopterygota</taxon>
        <taxon>Coleoptera</taxon>
        <taxon>Polyphaga</taxon>
        <taxon>Elateriformia</taxon>
        <taxon>Elateroidea</taxon>
        <taxon>Lampyridae</taxon>
        <taxon>Luciolinae</taxon>
        <taxon>Aquatica</taxon>
    </lineage>
</organism>
<sequence>MDDSTTPKEAPVVAVAEPTPVEREMESLRQLVSRQSTLLEEFMKSQQALNQTFFEQLPTPIRGTAGRQGEEVPTTASGSGEFVCLPRATSTPERKRVREVDVDESWKEMAVSLAKRASVNTLFVKPTFHPERDHPMTFLTRFERYFRACQYPSDEKLDVVRECLSSRTSDWATLKESQWEGFDDSRRDFIERYWSEEQRHAERMNLLMKRFSGDKRLSMSEYFIQQVKSFRILTPEIPEATIVADVMRQLPSNIQSLWAVMSTKTFDGALKFLEKQQALGGDRSRPSSSGRRAVPTASLVTQRPFSGVGDSAPSSGAVFPYLVFPIPPPNFTPNNQVDRSGNVRGSR</sequence>
<dbReference type="Proteomes" id="UP001353858">
    <property type="component" value="Unassembled WGS sequence"/>
</dbReference>
<feature type="region of interest" description="Disordered" evidence="1">
    <location>
        <begin position="328"/>
        <end position="347"/>
    </location>
</feature>